<accession>X1D005</accession>
<reference evidence="1" key="1">
    <citation type="journal article" date="2014" name="Front. Microbiol.">
        <title>High frequency of phylogenetically diverse reductive dehalogenase-homologous genes in deep subseafloor sedimentary metagenomes.</title>
        <authorList>
            <person name="Kawai M."/>
            <person name="Futagami T."/>
            <person name="Toyoda A."/>
            <person name="Takaki Y."/>
            <person name="Nishi S."/>
            <person name="Hori S."/>
            <person name="Arai W."/>
            <person name="Tsubouchi T."/>
            <person name="Morono Y."/>
            <person name="Uchiyama I."/>
            <person name="Ito T."/>
            <person name="Fujiyama A."/>
            <person name="Inagaki F."/>
            <person name="Takami H."/>
        </authorList>
    </citation>
    <scope>NUCLEOTIDE SEQUENCE</scope>
    <source>
        <strain evidence="1">Expedition CK06-06</strain>
    </source>
</reference>
<dbReference type="AlphaFoldDB" id="X1D005"/>
<feature type="non-terminal residue" evidence="1">
    <location>
        <position position="30"/>
    </location>
</feature>
<comment type="caution">
    <text evidence="1">The sequence shown here is derived from an EMBL/GenBank/DDBJ whole genome shotgun (WGS) entry which is preliminary data.</text>
</comment>
<name>X1D005_9ZZZZ</name>
<organism evidence="1">
    <name type="scientific">marine sediment metagenome</name>
    <dbReference type="NCBI Taxonomy" id="412755"/>
    <lineage>
        <taxon>unclassified sequences</taxon>
        <taxon>metagenomes</taxon>
        <taxon>ecological metagenomes</taxon>
    </lineage>
</organism>
<evidence type="ECO:0000313" key="1">
    <source>
        <dbReference type="EMBL" id="GAH13457.1"/>
    </source>
</evidence>
<gene>
    <name evidence="1" type="ORF">S01H4_56392</name>
</gene>
<proteinExistence type="predicted"/>
<sequence length="30" mass="3470">MKKKKKIDVISLIGDLHRYTSNIPQKSLKS</sequence>
<protein>
    <submittedName>
        <fullName evidence="1">Uncharacterized protein</fullName>
    </submittedName>
</protein>
<dbReference type="EMBL" id="BART01032670">
    <property type="protein sequence ID" value="GAH13457.1"/>
    <property type="molecule type" value="Genomic_DNA"/>
</dbReference>